<feature type="chain" id="PRO_5029916517" description="Lysophosphatidic acid phosphatase type 6" evidence="3">
    <location>
        <begin position="19"/>
        <end position="328"/>
    </location>
</feature>
<reference evidence="4 5" key="1">
    <citation type="submission" date="2020-04" db="EMBL/GenBank/DDBJ databases">
        <title>Perkinsus olseni comparative genomics.</title>
        <authorList>
            <person name="Bogema D.R."/>
        </authorList>
    </citation>
    <scope>NUCLEOTIDE SEQUENCE [LARGE SCALE GENOMIC DNA]</scope>
    <source>
        <strain evidence="4">ATCC PRA-205</strain>
    </source>
</reference>
<dbReference type="InterPro" id="IPR029033">
    <property type="entry name" value="His_PPase_superfam"/>
</dbReference>
<organism evidence="4 5">
    <name type="scientific">Perkinsus olseni</name>
    <name type="common">Perkinsus atlanticus</name>
    <dbReference type="NCBI Taxonomy" id="32597"/>
    <lineage>
        <taxon>Eukaryota</taxon>
        <taxon>Sar</taxon>
        <taxon>Alveolata</taxon>
        <taxon>Perkinsozoa</taxon>
        <taxon>Perkinsea</taxon>
        <taxon>Perkinsida</taxon>
        <taxon>Perkinsidae</taxon>
        <taxon>Perkinsus</taxon>
    </lineage>
</organism>
<dbReference type="EMBL" id="JABANM010001004">
    <property type="protein sequence ID" value="KAF4755015.1"/>
    <property type="molecule type" value="Genomic_DNA"/>
</dbReference>
<dbReference type="GO" id="GO:0016791">
    <property type="term" value="F:phosphatase activity"/>
    <property type="evidence" value="ECO:0007669"/>
    <property type="project" value="TreeGrafter"/>
</dbReference>
<keyword evidence="3" id="KW-0732">Signal</keyword>
<dbReference type="InterPro" id="IPR000560">
    <property type="entry name" value="His_Pase_clade-2"/>
</dbReference>
<evidence type="ECO:0000256" key="2">
    <source>
        <dbReference type="ARBA" id="ARBA00022801"/>
    </source>
</evidence>
<sequence length="328" mass="36243">MRILAPSLFGALTALGAAQAPPLPEDEATYYCNSAMMWDAPPPRQGDSGAQLTRVVVFGRHGSRAPVFTLPCWPGDETSYTCKTESSFGFVNSRFGGQSPSFKRIRDKRGVLAGASCLEGQLTEPGVQMLLDSGIRLRETYGAALGLADIPEEPEVMFRSTDVPRVYESAGALAWGMFPELSNDDPFDVMSIIVADKRSDTMIPSATVCPGLDDALDEFYESSEAEERAELRFSVRESIGEITGYTPLFRTNDTKQMWKLYTFPGECWVSHVCPTVPSSPKTVPPEFDEPLFKIIEREAVYWVNGRYSTTRKLQRLAYGPFIEVSGLL</sequence>
<dbReference type="PANTHER" id="PTHR11567">
    <property type="entry name" value="ACID PHOSPHATASE-RELATED"/>
    <property type="match status" value="1"/>
</dbReference>
<evidence type="ECO:0000256" key="1">
    <source>
        <dbReference type="ARBA" id="ARBA00005375"/>
    </source>
</evidence>
<evidence type="ECO:0000256" key="3">
    <source>
        <dbReference type="SAM" id="SignalP"/>
    </source>
</evidence>
<dbReference type="PANTHER" id="PTHR11567:SF110">
    <property type="entry name" value="2-PHOSPHOXYLOSE PHOSPHATASE 1"/>
    <property type="match status" value="1"/>
</dbReference>
<feature type="signal peptide" evidence="3">
    <location>
        <begin position="1"/>
        <end position="18"/>
    </location>
</feature>
<dbReference type="InterPro" id="IPR050645">
    <property type="entry name" value="Histidine_acid_phosphatase"/>
</dbReference>
<comment type="similarity">
    <text evidence="1">Belongs to the histidine acid phosphatase family.</text>
</comment>
<protein>
    <recommendedName>
        <fullName evidence="6">Lysophosphatidic acid phosphatase type 6</fullName>
    </recommendedName>
</protein>
<evidence type="ECO:0000313" key="5">
    <source>
        <dbReference type="Proteomes" id="UP000574390"/>
    </source>
</evidence>
<dbReference type="Proteomes" id="UP000574390">
    <property type="component" value="Unassembled WGS sequence"/>
</dbReference>
<keyword evidence="2" id="KW-0378">Hydrolase</keyword>
<evidence type="ECO:0000313" key="4">
    <source>
        <dbReference type="EMBL" id="KAF4755015.1"/>
    </source>
</evidence>
<comment type="caution">
    <text evidence="4">The sequence shown here is derived from an EMBL/GenBank/DDBJ whole genome shotgun (WGS) entry which is preliminary data.</text>
</comment>
<proteinExistence type="inferred from homology"/>
<gene>
    <name evidence="4" type="ORF">FOZ62_016653</name>
</gene>
<dbReference type="SUPFAM" id="SSF53254">
    <property type="entry name" value="Phosphoglycerate mutase-like"/>
    <property type="match status" value="1"/>
</dbReference>
<dbReference type="Gene3D" id="3.40.50.1240">
    <property type="entry name" value="Phosphoglycerate mutase-like"/>
    <property type="match status" value="1"/>
</dbReference>
<dbReference type="Pfam" id="PF00328">
    <property type="entry name" value="His_Phos_2"/>
    <property type="match status" value="1"/>
</dbReference>
<dbReference type="AlphaFoldDB" id="A0A7J6UCT8"/>
<evidence type="ECO:0008006" key="6">
    <source>
        <dbReference type="Google" id="ProtNLM"/>
    </source>
</evidence>
<accession>A0A7J6UCT8</accession>
<name>A0A7J6UCT8_PEROL</name>